<dbReference type="Proteomes" id="UP000552757">
    <property type="component" value="Unassembled WGS sequence"/>
</dbReference>
<keyword evidence="2" id="KW-1185">Reference proteome</keyword>
<accession>A0A7W6GMQ8</accession>
<sequence>MESEPVQFPGNVPGDIAIHFSDEAQGDVELRFLLPAGAGHAVHEGQKLLECFWRWLDADKEPVHCKRIADCGREHEFEARFRLKKDPGDPIIGATARGFAA</sequence>
<comment type="caution">
    <text evidence="1">The sequence shown here is derived from an EMBL/GenBank/DDBJ whole genome shotgun (WGS) entry which is preliminary data.</text>
</comment>
<reference evidence="1 2" key="1">
    <citation type="submission" date="2020-08" db="EMBL/GenBank/DDBJ databases">
        <title>Genomic Encyclopedia of Type Strains, Phase IV (KMG-IV): sequencing the most valuable type-strain genomes for metagenomic binning, comparative biology and taxonomic classification.</title>
        <authorList>
            <person name="Goeker M."/>
        </authorList>
    </citation>
    <scope>NUCLEOTIDE SEQUENCE [LARGE SCALE GENOMIC DNA]</scope>
    <source>
        <strain evidence="1 2">DSM 29348</strain>
    </source>
</reference>
<evidence type="ECO:0000313" key="2">
    <source>
        <dbReference type="Proteomes" id="UP000552757"/>
    </source>
</evidence>
<organism evidence="1 2">
    <name type="scientific">Sphingobium fontiphilum</name>
    <dbReference type="NCBI Taxonomy" id="944425"/>
    <lineage>
        <taxon>Bacteria</taxon>
        <taxon>Pseudomonadati</taxon>
        <taxon>Pseudomonadota</taxon>
        <taxon>Alphaproteobacteria</taxon>
        <taxon>Sphingomonadales</taxon>
        <taxon>Sphingomonadaceae</taxon>
        <taxon>Sphingobium</taxon>
    </lineage>
</organism>
<evidence type="ECO:0000313" key="1">
    <source>
        <dbReference type="EMBL" id="MBB3981466.1"/>
    </source>
</evidence>
<name>A0A7W6GMQ8_9SPHN</name>
<dbReference type="EMBL" id="JACIEB010000002">
    <property type="protein sequence ID" value="MBB3981466.1"/>
    <property type="molecule type" value="Genomic_DNA"/>
</dbReference>
<dbReference type="AlphaFoldDB" id="A0A7W6GMQ8"/>
<protein>
    <submittedName>
        <fullName evidence="1">Uncharacterized protein</fullName>
    </submittedName>
</protein>
<gene>
    <name evidence="1" type="ORF">GGR44_001113</name>
</gene>
<proteinExistence type="predicted"/>